<keyword evidence="1" id="KW-0472">Membrane</keyword>
<dbReference type="InterPro" id="IPR007896">
    <property type="entry name" value="BTP_bacteria"/>
</dbReference>
<feature type="domain" description="Chlorhexidine efflux transporter" evidence="2">
    <location>
        <begin position="72"/>
        <end position="134"/>
    </location>
</feature>
<keyword evidence="1" id="KW-1133">Transmembrane helix</keyword>
<dbReference type="Pfam" id="PF05232">
    <property type="entry name" value="BTP"/>
    <property type="match status" value="2"/>
</dbReference>
<protein>
    <submittedName>
        <fullName evidence="3">Uncharacterized membrane protein</fullName>
    </submittedName>
</protein>
<evidence type="ECO:0000313" key="4">
    <source>
        <dbReference type="Proteomes" id="UP000183447"/>
    </source>
</evidence>
<feature type="transmembrane region" description="Helical" evidence="1">
    <location>
        <begin position="12"/>
        <end position="31"/>
    </location>
</feature>
<evidence type="ECO:0000256" key="1">
    <source>
        <dbReference type="SAM" id="Phobius"/>
    </source>
</evidence>
<dbReference type="RefSeq" id="WP_072341467.1">
    <property type="nucleotide sequence ID" value="NZ_FPKU01000001.1"/>
</dbReference>
<evidence type="ECO:0000313" key="3">
    <source>
        <dbReference type="EMBL" id="SFZ81852.1"/>
    </source>
</evidence>
<keyword evidence="1" id="KW-0812">Transmembrane</keyword>
<name>A0A1K2HUN4_9HYPH</name>
<dbReference type="InterPro" id="IPR058208">
    <property type="entry name" value="PACE"/>
</dbReference>
<dbReference type="NCBIfam" id="NF033664">
    <property type="entry name" value="PACE_transport"/>
    <property type="match status" value="1"/>
</dbReference>
<dbReference type="EMBL" id="FPKU01000001">
    <property type="protein sequence ID" value="SFZ81852.1"/>
    <property type="molecule type" value="Genomic_DNA"/>
</dbReference>
<feature type="transmembrane region" description="Helical" evidence="1">
    <location>
        <begin position="78"/>
        <end position="101"/>
    </location>
</feature>
<feature type="transmembrane region" description="Helical" evidence="1">
    <location>
        <begin position="107"/>
        <end position="129"/>
    </location>
</feature>
<reference evidence="3 4" key="1">
    <citation type="submission" date="2016-11" db="EMBL/GenBank/DDBJ databases">
        <authorList>
            <person name="Jaros S."/>
            <person name="Januszkiewicz K."/>
            <person name="Wedrychowicz H."/>
        </authorList>
    </citation>
    <scope>NUCLEOTIDE SEQUENCE [LARGE SCALE GENOMIC DNA]</scope>
    <source>
        <strain evidence="3 4">ATCC 23634</strain>
    </source>
</reference>
<feature type="transmembrane region" description="Helical" evidence="1">
    <location>
        <begin position="37"/>
        <end position="57"/>
    </location>
</feature>
<organism evidence="3 4">
    <name type="scientific">Devosia enhydra</name>
    <dbReference type="NCBI Taxonomy" id="665118"/>
    <lineage>
        <taxon>Bacteria</taxon>
        <taxon>Pseudomonadati</taxon>
        <taxon>Pseudomonadota</taxon>
        <taxon>Alphaproteobacteria</taxon>
        <taxon>Hyphomicrobiales</taxon>
        <taxon>Devosiaceae</taxon>
        <taxon>Devosia</taxon>
    </lineage>
</organism>
<dbReference type="OrthoDB" id="1631120at2"/>
<dbReference type="Proteomes" id="UP000183447">
    <property type="component" value="Unassembled WGS sequence"/>
</dbReference>
<gene>
    <name evidence="3" type="ORF">SAMN02983003_0729</name>
</gene>
<dbReference type="AlphaFoldDB" id="A0A1K2HUN4"/>
<accession>A0A1K2HUN4</accession>
<sequence>MRTTRDRIRHALCFEVLGLALVTPLGALVFHMPLHDVGIVSLVAATVAMGWNYVYNLGFDHAMRRLRGSVVKTVPIRIGHAVLFELGLLTMLLPFMAWYLGISLWQALIMDLAFAGFYMVYAFVFNWGYDVVFPLPKAAGEDDLNAPRASAAG</sequence>
<proteinExistence type="predicted"/>
<feature type="domain" description="Chlorhexidine efflux transporter" evidence="2">
    <location>
        <begin position="2"/>
        <end position="65"/>
    </location>
</feature>
<keyword evidence="4" id="KW-1185">Reference proteome</keyword>
<evidence type="ECO:0000259" key="2">
    <source>
        <dbReference type="Pfam" id="PF05232"/>
    </source>
</evidence>